<dbReference type="Proteomes" id="UP000187203">
    <property type="component" value="Unassembled WGS sequence"/>
</dbReference>
<accession>A0A1R3GAB6</accession>
<sequence length="45" mass="4966">MASLLGRVAAMVVRRRSSTPTTQKGLSLRISASGKGKRYCYHEIK</sequence>
<comment type="caution">
    <text evidence="1">The sequence shown here is derived from an EMBL/GenBank/DDBJ whole genome shotgun (WGS) entry which is preliminary data.</text>
</comment>
<keyword evidence="2" id="KW-1185">Reference proteome</keyword>
<proteinExistence type="predicted"/>
<name>A0A1R3GAB6_9ROSI</name>
<reference evidence="2" key="1">
    <citation type="submission" date="2013-09" db="EMBL/GenBank/DDBJ databases">
        <title>Corchorus olitorius genome sequencing.</title>
        <authorList>
            <person name="Alam M."/>
            <person name="Haque M.S."/>
            <person name="Islam M.S."/>
            <person name="Emdad E.M."/>
            <person name="Islam M.M."/>
            <person name="Ahmed B."/>
            <person name="Halim A."/>
            <person name="Hossen Q.M.M."/>
            <person name="Hossain M.Z."/>
            <person name="Ahmed R."/>
            <person name="Khan M.M."/>
            <person name="Islam R."/>
            <person name="Rashid M.M."/>
            <person name="Khan S.A."/>
            <person name="Rahman M.S."/>
            <person name="Alam M."/>
            <person name="Yahiya A.S."/>
            <person name="Khan M.S."/>
            <person name="Azam M.S."/>
            <person name="Haque T."/>
            <person name="Lashkar M.Z.H."/>
            <person name="Akhand A.I."/>
            <person name="Morshed G."/>
            <person name="Roy S."/>
            <person name="Uddin K.S."/>
            <person name="Rabeya T."/>
            <person name="Hossain A.S."/>
            <person name="Chowdhury A."/>
            <person name="Snigdha A.R."/>
            <person name="Mortoza M.S."/>
            <person name="Matin S.A."/>
            <person name="Hoque S.M.E."/>
            <person name="Islam M.K."/>
            <person name="Roy D.K."/>
            <person name="Haider R."/>
            <person name="Moosa M.M."/>
            <person name="Elias S.M."/>
            <person name="Hasan A.M."/>
            <person name="Jahan S."/>
            <person name="Shafiuddin M."/>
            <person name="Mahmood N."/>
            <person name="Shommy N.S."/>
        </authorList>
    </citation>
    <scope>NUCLEOTIDE SEQUENCE [LARGE SCALE GENOMIC DNA]</scope>
    <source>
        <strain evidence="2">cv. O-4</strain>
    </source>
</reference>
<evidence type="ECO:0000313" key="2">
    <source>
        <dbReference type="Proteomes" id="UP000187203"/>
    </source>
</evidence>
<dbReference type="AlphaFoldDB" id="A0A1R3GAB6"/>
<protein>
    <submittedName>
        <fullName evidence="1">Uncharacterized protein</fullName>
    </submittedName>
</protein>
<dbReference type="EMBL" id="AWUE01023073">
    <property type="protein sequence ID" value="OMO54996.1"/>
    <property type="molecule type" value="Genomic_DNA"/>
</dbReference>
<gene>
    <name evidence="1" type="ORF">COLO4_36259</name>
</gene>
<evidence type="ECO:0000313" key="1">
    <source>
        <dbReference type="EMBL" id="OMO54996.1"/>
    </source>
</evidence>
<organism evidence="1 2">
    <name type="scientific">Corchorus olitorius</name>
    <dbReference type="NCBI Taxonomy" id="93759"/>
    <lineage>
        <taxon>Eukaryota</taxon>
        <taxon>Viridiplantae</taxon>
        <taxon>Streptophyta</taxon>
        <taxon>Embryophyta</taxon>
        <taxon>Tracheophyta</taxon>
        <taxon>Spermatophyta</taxon>
        <taxon>Magnoliopsida</taxon>
        <taxon>eudicotyledons</taxon>
        <taxon>Gunneridae</taxon>
        <taxon>Pentapetalae</taxon>
        <taxon>rosids</taxon>
        <taxon>malvids</taxon>
        <taxon>Malvales</taxon>
        <taxon>Malvaceae</taxon>
        <taxon>Grewioideae</taxon>
        <taxon>Apeibeae</taxon>
        <taxon>Corchorus</taxon>
    </lineage>
</organism>